<keyword evidence="3" id="KW-0472">Membrane</keyword>
<evidence type="ECO:0000256" key="2">
    <source>
        <dbReference type="SAM" id="MobiDB-lite"/>
    </source>
</evidence>
<dbReference type="OMA" id="DVINLHE"/>
<keyword evidence="1" id="KW-0175">Coiled coil</keyword>
<sequence>MPAAESSHAEEDDARLNERILKARSELSELRQIIAKDDRDRLFRESDGPASRTRSRSSHVQQDAKRLPPNDVGCKTLHTLHSSTGKRPIQHPCSEDTVRSDRMRMAELSDEQLTWPSTDNEASAQGCDKISPTNRVGAKLLPRQTMAKDLRAFSTDYVQQALSFDNVTDDDEDEAVLPPPTNTKSKARLTPLVDHELARKYRGTRTPEDLQTYVRQMEETIVQLVQQKDELLRNQSTFDQQIVQGKLLQSGQLHNNEDVATLHEDMLDELRVQREQLSELEADSKRRKYDAELQEQDRAIEISQIKADLISVVANEKMRDERAELMADTVKKLQQEMQEAVKNMSQRYQLLDKRVNQLQTPMTQPRLVGRKSQRRFLCFVSFSVLMGLISLAIEIGK</sequence>
<accession>A0A0P1A7S1</accession>
<dbReference type="AlphaFoldDB" id="A0A0P1A7S1"/>
<protein>
    <submittedName>
        <fullName evidence="4">Uncharacterized protein</fullName>
    </submittedName>
</protein>
<dbReference type="RefSeq" id="XP_024573070.1">
    <property type="nucleotide sequence ID" value="XM_024721944.1"/>
</dbReference>
<evidence type="ECO:0000313" key="4">
    <source>
        <dbReference type="EMBL" id="CEG36701.1"/>
    </source>
</evidence>
<reference evidence="5" key="1">
    <citation type="submission" date="2014-09" db="EMBL/GenBank/DDBJ databases">
        <authorList>
            <person name="Sharma Rahul"/>
            <person name="Thines Marco"/>
        </authorList>
    </citation>
    <scope>NUCLEOTIDE SEQUENCE [LARGE SCALE GENOMIC DNA]</scope>
</reference>
<evidence type="ECO:0000256" key="3">
    <source>
        <dbReference type="SAM" id="Phobius"/>
    </source>
</evidence>
<feature type="transmembrane region" description="Helical" evidence="3">
    <location>
        <begin position="376"/>
        <end position="395"/>
    </location>
</feature>
<dbReference type="EMBL" id="CCYD01000217">
    <property type="protein sequence ID" value="CEG36701.1"/>
    <property type="molecule type" value="Genomic_DNA"/>
</dbReference>
<proteinExistence type="predicted"/>
<feature type="region of interest" description="Disordered" evidence="2">
    <location>
        <begin position="36"/>
        <end position="73"/>
    </location>
</feature>
<organism evidence="4 5">
    <name type="scientific">Plasmopara halstedii</name>
    <name type="common">Downy mildew of sunflower</name>
    <dbReference type="NCBI Taxonomy" id="4781"/>
    <lineage>
        <taxon>Eukaryota</taxon>
        <taxon>Sar</taxon>
        <taxon>Stramenopiles</taxon>
        <taxon>Oomycota</taxon>
        <taxon>Peronosporomycetes</taxon>
        <taxon>Peronosporales</taxon>
        <taxon>Peronosporaceae</taxon>
        <taxon>Plasmopara</taxon>
    </lineage>
</organism>
<feature type="compositionally biased region" description="Polar residues" evidence="2">
    <location>
        <begin position="111"/>
        <end position="123"/>
    </location>
</feature>
<dbReference type="GeneID" id="36398422"/>
<feature type="region of interest" description="Disordered" evidence="2">
    <location>
        <begin position="110"/>
        <end position="133"/>
    </location>
</feature>
<keyword evidence="5" id="KW-1185">Reference proteome</keyword>
<name>A0A0P1A7S1_PLAHL</name>
<feature type="coiled-coil region" evidence="1">
    <location>
        <begin position="323"/>
        <end position="354"/>
    </location>
</feature>
<feature type="compositionally biased region" description="Basic and acidic residues" evidence="2">
    <location>
        <begin position="36"/>
        <end position="47"/>
    </location>
</feature>
<feature type="coiled-coil region" evidence="1">
    <location>
        <begin position="260"/>
        <end position="287"/>
    </location>
</feature>
<keyword evidence="3" id="KW-1133">Transmembrane helix</keyword>
<evidence type="ECO:0000256" key="1">
    <source>
        <dbReference type="SAM" id="Coils"/>
    </source>
</evidence>
<dbReference type="Proteomes" id="UP000054928">
    <property type="component" value="Unassembled WGS sequence"/>
</dbReference>
<evidence type="ECO:0000313" key="5">
    <source>
        <dbReference type="Proteomes" id="UP000054928"/>
    </source>
</evidence>
<dbReference type="OrthoDB" id="70553at2759"/>
<keyword evidence="3" id="KW-0812">Transmembrane</keyword>